<dbReference type="CDD" id="cd01071">
    <property type="entry name" value="PBP2_PhnD_like"/>
    <property type="match status" value="1"/>
</dbReference>
<dbReference type="NCBIfam" id="TIGR01098">
    <property type="entry name" value="3A0109s03R"/>
    <property type="match status" value="1"/>
</dbReference>
<keyword evidence="5" id="KW-1185">Reference proteome</keyword>
<dbReference type="EMBL" id="CP032869">
    <property type="protein sequence ID" value="AYL94475.1"/>
    <property type="molecule type" value="Genomic_DNA"/>
</dbReference>
<proteinExistence type="inferred from homology"/>
<comment type="similarity">
    <text evidence="1">Belongs to the phosphate/phosphite/phosphonate binding protein family.</text>
</comment>
<sequence length="308" mass="33839">MRKLITNLCFLIMLLIFGSCGNSADLDANGIPGKLIFTMYGTDDPGALKGAVKPFQKYLESKLGMPVEFIYTTDYTSVIQAIRAKKTHLAYLSPFSYVLASQKHDITPIITTGEDGRQSMYHSIIFTNVHTGINSIADLKTRAKNITLCFADPASTSGHLIPRAYLTTLGLDPDKNAFKETIFAGSHVASVLAAASGKVDVGCSATEYGLEIAERKGVVKKEDIKVLWQSQPIVSSPIVARNDLNKDFVKKIQTLYLNLAKDEPGIFLPYIRLLHAQPERYSYLPVQDSMYNGIRAIASGIKDLNVVK</sequence>
<dbReference type="GO" id="GO:0043190">
    <property type="term" value="C:ATP-binding cassette (ABC) transporter complex"/>
    <property type="evidence" value="ECO:0007669"/>
    <property type="project" value="InterPro"/>
</dbReference>
<dbReference type="SUPFAM" id="SSF53850">
    <property type="entry name" value="Periplasmic binding protein-like II"/>
    <property type="match status" value="1"/>
</dbReference>
<dbReference type="RefSeq" id="WP_119408193.1">
    <property type="nucleotide sequence ID" value="NZ_CP032869.1"/>
</dbReference>
<evidence type="ECO:0000256" key="2">
    <source>
        <dbReference type="ARBA" id="ARBA00022729"/>
    </source>
</evidence>
<dbReference type="InterPro" id="IPR005770">
    <property type="entry name" value="PhnD"/>
</dbReference>
<evidence type="ECO:0000256" key="1">
    <source>
        <dbReference type="ARBA" id="ARBA00007162"/>
    </source>
</evidence>
<accession>A0A494VT00</accession>
<reference evidence="4 5" key="1">
    <citation type="submission" date="2018-10" db="EMBL/GenBank/DDBJ databases">
        <title>Genome sequencing of Mucilaginibacter sp. HYN0043.</title>
        <authorList>
            <person name="Kim M."/>
            <person name="Yi H."/>
        </authorList>
    </citation>
    <scope>NUCLEOTIDE SEQUENCE [LARGE SCALE GENOMIC DNA]</scope>
    <source>
        <strain evidence="4 5">HYN0043</strain>
    </source>
</reference>
<dbReference type="PANTHER" id="PTHR35841:SF1">
    <property type="entry name" value="PHOSPHONATES-BINDING PERIPLASMIC PROTEIN"/>
    <property type="match status" value="1"/>
</dbReference>
<dbReference type="Proteomes" id="UP000270046">
    <property type="component" value="Chromosome"/>
</dbReference>
<dbReference type="GO" id="GO:0055085">
    <property type="term" value="P:transmembrane transport"/>
    <property type="evidence" value="ECO:0007669"/>
    <property type="project" value="InterPro"/>
</dbReference>
<evidence type="ECO:0000256" key="3">
    <source>
        <dbReference type="SAM" id="SignalP"/>
    </source>
</evidence>
<feature type="signal peptide" evidence="3">
    <location>
        <begin position="1"/>
        <end position="24"/>
    </location>
</feature>
<organism evidence="4 5">
    <name type="scientific">Mucilaginibacter celer</name>
    <dbReference type="NCBI Taxonomy" id="2305508"/>
    <lineage>
        <taxon>Bacteria</taxon>
        <taxon>Pseudomonadati</taxon>
        <taxon>Bacteroidota</taxon>
        <taxon>Sphingobacteriia</taxon>
        <taxon>Sphingobacteriales</taxon>
        <taxon>Sphingobacteriaceae</taxon>
        <taxon>Mucilaginibacter</taxon>
    </lineage>
</organism>
<evidence type="ECO:0000313" key="5">
    <source>
        <dbReference type="Proteomes" id="UP000270046"/>
    </source>
</evidence>
<dbReference type="AlphaFoldDB" id="A0A494VT00"/>
<protein>
    <submittedName>
        <fullName evidence="4">Phosphate/phosphite/phosphonate ABC transporter substrate-binding protein</fullName>
    </submittedName>
</protein>
<dbReference type="PANTHER" id="PTHR35841">
    <property type="entry name" value="PHOSPHONATES-BINDING PERIPLASMIC PROTEIN"/>
    <property type="match status" value="1"/>
</dbReference>
<dbReference type="OrthoDB" id="9781943at2"/>
<name>A0A494VT00_9SPHI</name>
<dbReference type="Gene3D" id="3.40.190.10">
    <property type="entry name" value="Periplasmic binding protein-like II"/>
    <property type="match status" value="2"/>
</dbReference>
<keyword evidence="2 3" id="KW-0732">Signal</keyword>
<dbReference type="KEGG" id="muh:HYN43_003800"/>
<dbReference type="Pfam" id="PF12974">
    <property type="entry name" value="Phosphonate-bd"/>
    <property type="match status" value="1"/>
</dbReference>
<evidence type="ECO:0000313" key="4">
    <source>
        <dbReference type="EMBL" id="AYL94475.1"/>
    </source>
</evidence>
<feature type="chain" id="PRO_5019758735" evidence="3">
    <location>
        <begin position="25"/>
        <end position="308"/>
    </location>
</feature>
<dbReference type="PROSITE" id="PS51257">
    <property type="entry name" value="PROKAR_LIPOPROTEIN"/>
    <property type="match status" value="1"/>
</dbReference>
<gene>
    <name evidence="4" type="primary">phnD</name>
    <name evidence="4" type="ORF">HYN43_003800</name>
</gene>